<dbReference type="InterPro" id="IPR001647">
    <property type="entry name" value="HTH_TetR"/>
</dbReference>
<dbReference type="AlphaFoldDB" id="A0A849ACS5"/>
<proteinExistence type="predicted"/>
<evidence type="ECO:0000256" key="4">
    <source>
        <dbReference type="PROSITE-ProRule" id="PRU00335"/>
    </source>
</evidence>
<dbReference type="Gene3D" id="1.10.357.10">
    <property type="entry name" value="Tetracycline Repressor, domain 2"/>
    <property type="match status" value="1"/>
</dbReference>
<keyword evidence="3" id="KW-0804">Transcription</keyword>
<organism evidence="6 7">
    <name type="scientific">Flexivirga aerilata</name>
    <dbReference type="NCBI Taxonomy" id="1656889"/>
    <lineage>
        <taxon>Bacteria</taxon>
        <taxon>Bacillati</taxon>
        <taxon>Actinomycetota</taxon>
        <taxon>Actinomycetes</taxon>
        <taxon>Micrococcales</taxon>
        <taxon>Dermacoccaceae</taxon>
        <taxon>Flexivirga</taxon>
    </lineage>
</organism>
<feature type="domain" description="HTH tetR-type" evidence="5">
    <location>
        <begin position="10"/>
        <end position="70"/>
    </location>
</feature>
<dbReference type="PROSITE" id="PS01081">
    <property type="entry name" value="HTH_TETR_1"/>
    <property type="match status" value="1"/>
</dbReference>
<dbReference type="PROSITE" id="PS50977">
    <property type="entry name" value="HTH_TETR_2"/>
    <property type="match status" value="1"/>
</dbReference>
<dbReference type="Proteomes" id="UP000557772">
    <property type="component" value="Unassembled WGS sequence"/>
</dbReference>
<dbReference type="InterPro" id="IPR023772">
    <property type="entry name" value="DNA-bd_HTH_TetR-type_CS"/>
</dbReference>
<protein>
    <submittedName>
        <fullName evidence="6">TetR/AcrR family transcriptional regulator</fullName>
    </submittedName>
</protein>
<name>A0A849ACS5_9MICO</name>
<feature type="DNA-binding region" description="H-T-H motif" evidence="4">
    <location>
        <begin position="33"/>
        <end position="52"/>
    </location>
</feature>
<dbReference type="SUPFAM" id="SSF46689">
    <property type="entry name" value="Homeodomain-like"/>
    <property type="match status" value="1"/>
</dbReference>
<sequence>MPRISEERRAERRDQIVRAATRCAIRSGLDGMTMAQVIRESGLSAGAVYGYFAGKADLVAAIVDSQLDEIVGMLHGFAVADELPDIPELMQTLTEEIERLAQSPDGDLSVMVLLSWGDAAKSEASRRLISGRLQTVIEEWEVIVSRMQADGRLDPDADTADLARVVHSTLPGYILLRMAGTAPTPERFADAWRSLLGQAGR</sequence>
<dbReference type="PANTHER" id="PTHR47506:SF6">
    <property type="entry name" value="HTH-TYPE TRANSCRIPTIONAL REPRESSOR NEMR"/>
    <property type="match status" value="1"/>
</dbReference>
<gene>
    <name evidence="6" type="ORF">HJ588_00250</name>
</gene>
<dbReference type="EMBL" id="JABENB010000001">
    <property type="protein sequence ID" value="NNG37707.1"/>
    <property type="molecule type" value="Genomic_DNA"/>
</dbReference>
<comment type="caution">
    <text evidence="6">The sequence shown here is derived from an EMBL/GenBank/DDBJ whole genome shotgun (WGS) entry which is preliminary data.</text>
</comment>
<dbReference type="PANTHER" id="PTHR47506">
    <property type="entry name" value="TRANSCRIPTIONAL REGULATORY PROTEIN"/>
    <property type="match status" value="1"/>
</dbReference>
<evidence type="ECO:0000259" key="5">
    <source>
        <dbReference type="PROSITE" id="PS50977"/>
    </source>
</evidence>
<evidence type="ECO:0000313" key="7">
    <source>
        <dbReference type="Proteomes" id="UP000557772"/>
    </source>
</evidence>
<dbReference type="Pfam" id="PF00440">
    <property type="entry name" value="TetR_N"/>
    <property type="match status" value="1"/>
</dbReference>
<keyword evidence="7" id="KW-1185">Reference proteome</keyword>
<keyword evidence="1" id="KW-0805">Transcription regulation</keyword>
<dbReference type="GO" id="GO:0003677">
    <property type="term" value="F:DNA binding"/>
    <property type="evidence" value="ECO:0007669"/>
    <property type="project" value="UniProtKB-UniRule"/>
</dbReference>
<accession>A0A849ACS5</accession>
<dbReference type="InterPro" id="IPR036271">
    <property type="entry name" value="Tet_transcr_reg_TetR-rel_C_sf"/>
</dbReference>
<reference evidence="6 7" key="1">
    <citation type="submission" date="2020-05" db="EMBL/GenBank/DDBJ databases">
        <title>Flexivirga sp. ID2601S isolated from air conditioner.</title>
        <authorList>
            <person name="Kim D.H."/>
        </authorList>
    </citation>
    <scope>NUCLEOTIDE SEQUENCE [LARGE SCALE GENOMIC DNA]</scope>
    <source>
        <strain evidence="6 7">ID2601S</strain>
    </source>
</reference>
<evidence type="ECO:0000313" key="6">
    <source>
        <dbReference type="EMBL" id="NNG37707.1"/>
    </source>
</evidence>
<evidence type="ECO:0000256" key="2">
    <source>
        <dbReference type="ARBA" id="ARBA00023125"/>
    </source>
</evidence>
<evidence type="ECO:0000256" key="3">
    <source>
        <dbReference type="ARBA" id="ARBA00023163"/>
    </source>
</evidence>
<dbReference type="InterPro" id="IPR009057">
    <property type="entry name" value="Homeodomain-like_sf"/>
</dbReference>
<evidence type="ECO:0000256" key="1">
    <source>
        <dbReference type="ARBA" id="ARBA00023015"/>
    </source>
</evidence>
<dbReference type="SUPFAM" id="SSF48498">
    <property type="entry name" value="Tetracyclin repressor-like, C-terminal domain"/>
    <property type="match status" value="1"/>
</dbReference>
<dbReference type="RefSeq" id="WP_171150830.1">
    <property type="nucleotide sequence ID" value="NZ_JABENB010000001.1"/>
</dbReference>
<keyword evidence="2 4" id="KW-0238">DNA-binding</keyword>